<feature type="transmembrane region" description="Helical" evidence="2">
    <location>
        <begin position="137"/>
        <end position="161"/>
    </location>
</feature>
<reference evidence="3" key="1">
    <citation type="journal article" date="2021" name="Nat. Commun.">
        <title>Genetic determinants of endophytism in the Arabidopsis root mycobiome.</title>
        <authorList>
            <person name="Mesny F."/>
            <person name="Miyauchi S."/>
            <person name="Thiergart T."/>
            <person name="Pickel B."/>
            <person name="Atanasova L."/>
            <person name="Karlsson M."/>
            <person name="Huettel B."/>
            <person name="Barry K.W."/>
            <person name="Haridas S."/>
            <person name="Chen C."/>
            <person name="Bauer D."/>
            <person name="Andreopoulos W."/>
            <person name="Pangilinan J."/>
            <person name="LaButti K."/>
            <person name="Riley R."/>
            <person name="Lipzen A."/>
            <person name="Clum A."/>
            <person name="Drula E."/>
            <person name="Henrissat B."/>
            <person name="Kohler A."/>
            <person name="Grigoriev I.V."/>
            <person name="Martin F.M."/>
            <person name="Hacquard S."/>
        </authorList>
    </citation>
    <scope>NUCLEOTIDE SEQUENCE</scope>
    <source>
        <strain evidence="3">MPI-CAGE-CH-0243</strain>
    </source>
</reference>
<organism evidence="3 4">
    <name type="scientific">Dendryphion nanum</name>
    <dbReference type="NCBI Taxonomy" id="256645"/>
    <lineage>
        <taxon>Eukaryota</taxon>
        <taxon>Fungi</taxon>
        <taxon>Dikarya</taxon>
        <taxon>Ascomycota</taxon>
        <taxon>Pezizomycotina</taxon>
        <taxon>Dothideomycetes</taxon>
        <taxon>Pleosporomycetidae</taxon>
        <taxon>Pleosporales</taxon>
        <taxon>Torulaceae</taxon>
        <taxon>Dendryphion</taxon>
    </lineage>
</organism>
<feature type="region of interest" description="Disordered" evidence="1">
    <location>
        <begin position="729"/>
        <end position="751"/>
    </location>
</feature>
<gene>
    <name evidence="3" type="ORF">B0J11DRAFT_497086</name>
</gene>
<proteinExistence type="predicted"/>
<accession>A0A9P9D6U3</accession>
<sequence>MSDPSDITHNWTYSPNRLHQSNSVDAPPSYRVSISHGFSGASSTTPHLHHTLHDIHTPPRRPRRVDFRTRIRFNPQKSKPQQPEPVAGLGLNTETWNRSSLDDEKPPLTRSENTNFAQWIEKKVWQYNASGGVVRRWILEIISWSISALCMIAIVIMLLLTENQKSPSWPLSQIFNTLSRVASAALILPVSEALGQLKWNWFQNESKKMWDFEIFDNASRGPWGSALLLIRTKGRTLASLGAAVTLLALALDPFFQQVTELPLLWTATGNSSVPRVLHYRPVFQELFVNGIKQASQDQNMLNMASQFFWRNGTYPAPFGNTTRAEIPIVCPTSNCTWDPYQTLGYCSACADISNMLEFACMESQIDWTSNTQGKNSAPVYYPNATACGYFLNRTSSNPILMSGYLVNSTTSARGEALLMRSMNLVMQGNKERLYDGSINFKSLRNPVIDFLMVTAGDGTPDSVYQNKTPVAHECVLSWCVQTIKSSYFYASYKEEIVEKFFNTTPGQFAWTSNRTTVNGTNVTWQTYTQNVSIKLDPTTENPQTTFNLSAGAAFNIINSFEEYVPNFYTVLNASAPPILRHRVHLTTGIFTRKIEINPFLYPNNITRHMERFATVLTNQMRSGEANLHWVTGTAFSQEIFVHVHWAWLTLPLLILLLSLVFLMETVRQTAKDKDNIGVWKSSALATLVYGGMSEEIRQQMKEGVGTPRTQARKMKARLLPNQEWRVSGTMSGQLSPRTMQGGARSAPPGWI</sequence>
<feature type="transmembrane region" description="Helical" evidence="2">
    <location>
        <begin position="645"/>
        <end position="663"/>
    </location>
</feature>
<dbReference type="Pfam" id="PF11374">
    <property type="entry name" value="DUF3176"/>
    <property type="match status" value="1"/>
</dbReference>
<name>A0A9P9D6U3_9PLEO</name>
<dbReference type="PANTHER" id="PTHR35394:SF5">
    <property type="entry name" value="DUF3176 DOMAIN-CONTAINING PROTEIN"/>
    <property type="match status" value="1"/>
</dbReference>
<evidence type="ECO:0008006" key="5">
    <source>
        <dbReference type="Google" id="ProtNLM"/>
    </source>
</evidence>
<dbReference type="EMBL" id="JAGMWT010000018">
    <property type="protein sequence ID" value="KAH7113736.1"/>
    <property type="molecule type" value="Genomic_DNA"/>
</dbReference>
<dbReference type="Proteomes" id="UP000700596">
    <property type="component" value="Unassembled WGS sequence"/>
</dbReference>
<feature type="compositionally biased region" description="Polar residues" evidence="1">
    <location>
        <begin position="1"/>
        <end position="24"/>
    </location>
</feature>
<keyword evidence="2" id="KW-0812">Transmembrane</keyword>
<dbReference type="PANTHER" id="PTHR35394">
    <property type="entry name" value="DUF3176 DOMAIN-CONTAINING PROTEIN"/>
    <property type="match status" value="1"/>
</dbReference>
<keyword evidence="4" id="KW-1185">Reference proteome</keyword>
<comment type="caution">
    <text evidence="3">The sequence shown here is derived from an EMBL/GenBank/DDBJ whole genome shotgun (WGS) entry which is preliminary data.</text>
</comment>
<keyword evidence="2" id="KW-0472">Membrane</keyword>
<evidence type="ECO:0000256" key="2">
    <source>
        <dbReference type="SAM" id="Phobius"/>
    </source>
</evidence>
<dbReference type="OrthoDB" id="5242705at2759"/>
<evidence type="ECO:0000313" key="4">
    <source>
        <dbReference type="Proteomes" id="UP000700596"/>
    </source>
</evidence>
<evidence type="ECO:0000256" key="1">
    <source>
        <dbReference type="SAM" id="MobiDB-lite"/>
    </source>
</evidence>
<evidence type="ECO:0000313" key="3">
    <source>
        <dbReference type="EMBL" id="KAH7113736.1"/>
    </source>
</evidence>
<protein>
    <recommendedName>
        <fullName evidence="5">DUF3176 domain containing protein</fullName>
    </recommendedName>
</protein>
<feature type="compositionally biased region" description="Polar residues" evidence="1">
    <location>
        <begin position="729"/>
        <end position="738"/>
    </location>
</feature>
<keyword evidence="2" id="KW-1133">Transmembrane helix</keyword>
<dbReference type="AlphaFoldDB" id="A0A9P9D6U3"/>
<feature type="region of interest" description="Disordered" evidence="1">
    <location>
        <begin position="1"/>
        <end position="108"/>
    </location>
</feature>
<dbReference type="InterPro" id="IPR021514">
    <property type="entry name" value="DUF3176"/>
</dbReference>